<accession>A0ABP9I0J7</accession>
<comment type="caution">
    <text evidence="2">The sequence shown here is derived from an EMBL/GenBank/DDBJ whole genome shotgun (WGS) entry which is preliminary data.</text>
</comment>
<feature type="coiled-coil region" evidence="1">
    <location>
        <begin position="23"/>
        <end position="50"/>
    </location>
</feature>
<evidence type="ECO:0000256" key="1">
    <source>
        <dbReference type="SAM" id="Coils"/>
    </source>
</evidence>
<protein>
    <recommendedName>
        <fullName evidence="4">DUF3800 domain-containing protein</fullName>
    </recommendedName>
</protein>
<dbReference type="Proteomes" id="UP001501195">
    <property type="component" value="Unassembled WGS sequence"/>
</dbReference>
<proteinExistence type="predicted"/>
<keyword evidence="1" id="KW-0175">Coiled coil</keyword>
<reference evidence="3" key="1">
    <citation type="journal article" date="2019" name="Int. J. Syst. Evol. Microbiol.">
        <title>The Global Catalogue of Microorganisms (GCM) 10K type strain sequencing project: providing services to taxonomists for standard genome sequencing and annotation.</title>
        <authorList>
            <consortium name="The Broad Institute Genomics Platform"/>
            <consortium name="The Broad Institute Genome Sequencing Center for Infectious Disease"/>
            <person name="Wu L."/>
            <person name="Ma J."/>
        </authorList>
    </citation>
    <scope>NUCLEOTIDE SEQUENCE [LARGE SCALE GENOMIC DNA]</scope>
    <source>
        <strain evidence="3">JCM 18126</strain>
    </source>
</reference>
<dbReference type="InterPro" id="IPR024524">
    <property type="entry name" value="DUF3800"/>
</dbReference>
<dbReference type="EMBL" id="BAABIL010000371">
    <property type="protein sequence ID" value="GAA4983999.1"/>
    <property type="molecule type" value="Genomic_DNA"/>
</dbReference>
<organism evidence="2 3">
    <name type="scientific">Kineococcus glutinatus</name>
    <dbReference type="NCBI Taxonomy" id="1070872"/>
    <lineage>
        <taxon>Bacteria</taxon>
        <taxon>Bacillati</taxon>
        <taxon>Actinomycetota</taxon>
        <taxon>Actinomycetes</taxon>
        <taxon>Kineosporiales</taxon>
        <taxon>Kineosporiaceae</taxon>
        <taxon>Kineococcus</taxon>
    </lineage>
</organism>
<gene>
    <name evidence="2" type="ORF">GCM10023225_23980</name>
</gene>
<evidence type="ECO:0000313" key="2">
    <source>
        <dbReference type="EMBL" id="GAA4983999.1"/>
    </source>
</evidence>
<name>A0ABP9I0J7_9ACTN</name>
<evidence type="ECO:0008006" key="4">
    <source>
        <dbReference type="Google" id="ProtNLM"/>
    </source>
</evidence>
<sequence length="264" mass="30351">MYMLFVDESGTNSKDATFTLGAVAVHESAMQALNRRMNDLMAEYSRLTDHNTDDLEIHASEMLNPGKGSPWKTVNHQVRRRVLDRCYESLRLMEEEGSAGAVAFFGVAMDSRFKKDYSVHAREQIAYEHLLKKFDDYLVRRTSSEMGWVVHDRRIVAERDVRQWARGWQEAAGALGRINRFADLPLFADSKTTRLLQVADLVAYAFWRSYDKGHDQYIEKLWSQFDIEGGRLHGAIHLTPDYADHKCSCIPCSRRLSGNVKSIR</sequence>
<dbReference type="Pfam" id="PF12686">
    <property type="entry name" value="DUF3800"/>
    <property type="match status" value="1"/>
</dbReference>
<keyword evidence="3" id="KW-1185">Reference proteome</keyword>
<evidence type="ECO:0000313" key="3">
    <source>
        <dbReference type="Proteomes" id="UP001501195"/>
    </source>
</evidence>